<name>A0A1M2VMC0_TRAPU</name>
<dbReference type="Proteomes" id="UP000184267">
    <property type="component" value="Unassembled WGS sequence"/>
</dbReference>
<evidence type="ECO:0000313" key="2">
    <source>
        <dbReference type="EMBL" id="OJT08744.1"/>
    </source>
</evidence>
<dbReference type="OMA" id="SKPAMHE"/>
<reference evidence="2 3" key="1">
    <citation type="submission" date="2016-10" db="EMBL/GenBank/DDBJ databases">
        <title>Genome sequence of the basidiomycete white-rot fungus Trametes pubescens.</title>
        <authorList>
            <person name="Makela M.R."/>
            <person name="Granchi Z."/>
            <person name="Peng M."/>
            <person name="De Vries R.P."/>
            <person name="Grigoriev I."/>
            <person name="Riley R."/>
            <person name="Hilden K."/>
        </authorList>
    </citation>
    <scope>NUCLEOTIDE SEQUENCE [LARGE SCALE GENOMIC DNA]</scope>
    <source>
        <strain evidence="2 3">FBCC735</strain>
    </source>
</reference>
<feature type="region of interest" description="Disordered" evidence="1">
    <location>
        <begin position="1"/>
        <end position="168"/>
    </location>
</feature>
<comment type="caution">
    <text evidence="2">The sequence shown here is derived from an EMBL/GenBank/DDBJ whole genome shotgun (WGS) entry which is preliminary data.</text>
</comment>
<sequence length="168" mass="17528">MSQFPTTNETFATQPPPSHRIHDSSDVLPGARGAAQAAPDYSADITNDSGVWQDRNQREFGARTDTGAVMAGGQHSTSPEPFGDTRGSHTAFNEDRPMGVEPTGRGGVAVGGNPNPPEGKAKLTDKIIGKSQKVAGKVMSKPAMHEKGELRETGGKAAAQGQARAAHD</sequence>
<feature type="compositionally biased region" description="Low complexity" evidence="1">
    <location>
        <begin position="155"/>
        <end position="168"/>
    </location>
</feature>
<accession>A0A1M2VMC0</accession>
<evidence type="ECO:0000256" key="1">
    <source>
        <dbReference type="SAM" id="MobiDB-lite"/>
    </source>
</evidence>
<dbReference type="EMBL" id="MNAD01001018">
    <property type="protein sequence ID" value="OJT08744.1"/>
    <property type="molecule type" value="Genomic_DNA"/>
</dbReference>
<evidence type="ECO:0000313" key="3">
    <source>
        <dbReference type="Proteomes" id="UP000184267"/>
    </source>
</evidence>
<keyword evidence="3" id="KW-1185">Reference proteome</keyword>
<organism evidence="2 3">
    <name type="scientific">Trametes pubescens</name>
    <name type="common">White-rot fungus</name>
    <dbReference type="NCBI Taxonomy" id="154538"/>
    <lineage>
        <taxon>Eukaryota</taxon>
        <taxon>Fungi</taxon>
        <taxon>Dikarya</taxon>
        <taxon>Basidiomycota</taxon>
        <taxon>Agaricomycotina</taxon>
        <taxon>Agaricomycetes</taxon>
        <taxon>Polyporales</taxon>
        <taxon>Polyporaceae</taxon>
        <taxon>Trametes</taxon>
    </lineage>
</organism>
<dbReference type="OrthoDB" id="3210574at2759"/>
<dbReference type="AlphaFoldDB" id="A0A1M2VMC0"/>
<protein>
    <submittedName>
        <fullName evidence="2">Uncharacterized protein</fullName>
    </submittedName>
</protein>
<gene>
    <name evidence="2" type="ORF">TRAPUB_354</name>
</gene>
<feature type="compositionally biased region" description="Polar residues" evidence="1">
    <location>
        <begin position="1"/>
        <end position="13"/>
    </location>
</feature>
<proteinExistence type="predicted"/>
<feature type="compositionally biased region" description="Basic and acidic residues" evidence="1">
    <location>
        <begin position="119"/>
        <end position="128"/>
    </location>
</feature>
<feature type="compositionally biased region" description="Basic and acidic residues" evidence="1">
    <location>
        <begin position="143"/>
        <end position="154"/>
    </location>
</feature>